<dbReference type="SMART" id="SM00027">
    <property type="entry name" value="EH"/>
    <property type="match status" value="1"/>
</dbReference>
<dbReference type="CDD" id="cd00052">
    <property type="entry name" value="EH"/>
    <property type="match status" value="1"/>
</dbReference>
<evidence type="ECO:0000256" key="3">
    <source>
        <dbReference type="SAM" id="MobiDB-lite"/>
    </source>
</evidence>
<dbReference type="PANTHER" id="PTHR11216:SF174">
    <property type="entry name" value="GH06923P"/>
    <property type="match status" value="1"/>
</dbReference>
<protein>
    <submittedName>
        <fullName evidence="6">RalBP1-associated Eps domain-containing protein 1</fullName>
    </submittedName>
</protein>
<feature type="compositionally biased region" description="Acidic residues" evidence="3">
    <location>
        <begin position="153"/>
        <end position="172"/>
    </location>
</feature>
<keyword evidence="7" id="KW-1185">Reference proteome</keyword>
<dbReference type="GO" id="GO:0005509">
    <property type="term" value="F:calcium ion binding"/>
    <property type="evidence" value="ECO:0007669"/>
    <property type="project" value="InterPro"/>
</dbReference>
<comment type="caution">
    <text evidence="6">The sequence shown here is derived from an EMBL/GenBank/DDBJ whole genome shotgun (WGS) entry which is preliminary data.</text>
</comment>
<proteinExistence type="predicted"/>
<dbReference type="OMA" id="SPGIKWK"/>
<reference evidence="6 7" key="1">
    <citation type="submission" date="2014-11" db="EMBL/GenBank/DDBJ databases">
        <title>Genetic blueprint of the zoonotic pathogen Toxocara canis.</title>
        <authorList>
            <person name="Zhu X.-Q."/>
            <person name="Korhonen P.K."/>
            <person name="Cai H."/>
            <person name="Young N.D."/>
            <person name="Nejsum P."/>
            <person name="von Samson-Himmelstjerna G."/>
            <person name="Boag P.R."/>
            <person name="Tan P."/>
            <person name="Li Q."/>
            <person name="Min J."/>
            <person name="Yang Y."/>
            <person name="Wang X."/>
            <person name="Fang X."/>
            <person name="Hall R.S."/>
            <person name="Hofmann A."/>
            <person name="Sternberg P.W."/>
            <person name="Jex A.R."/>
            <person name="Gasser R.B."/>
        </authorList>
    </citation>
    <scope>NUCLEOTIDE SEQUENCE [LARGE SCALE GENOMIC DNA]</scope>
    <source>
        <strain evidence="6">PN_DK_2014</strain>
    </source>
</reference>
<dbReference type="GO" id="GO:0005886">
    <property type="term" value="C:plasma membrane"/>
    <property type="evidence" value="ECO:0007669"/>
    <property type="project" value="TreeGrafter"/>
</dbReference>
<accession>A0A0B2V0Q5</accession>
<dbReference type="InterPro" id="IPR018247">
    <property type="entry name" value="EF_Hand_1_Ca_BS"/>
</dbReference>
<feature type="compositionally biased region" description="Polar residues" evidence="3">
    <location>
        <begin position="203"/>
        <end position="222"/>
    </location>
</feature>
<feature type="domain" description="EF-hand" evidence="5">
    <location>
        <begin position="288"/>
        <end position="323"/>
    </location>
</feature>
<dbReference type="PANTHER" id="PTHR11216">
    <property type="entry name" value="EH DOMAIN"/>
    <property type="match status" value="1"/>
</dbReference>
<dbReference type="Pfam" id="PF12763">
    <property type="entry name" value="EH"/>
    <property type="match status" value="1"/>
</dbReference>
<feature type="compositionally biased region" description="Basic and acidic residues" evidence="3">
    <location>
        <begin position="173"/>
        <end position="186"/>
    </location>
</feature>
<feature type="region of interest" description="Disordered" evidence="3">
    <location>
        <begin position="495"/>
        <end position="522"/>
    </location>
</feature>
<dbReference type="STRING" id="6265.A0A0B2V0Q5"/>
<dbReference type="Gene3D" id="1.10.238.10">
    <property type="entry name" value="EF-hand"/>
    <property type="match status" value="1"/>
</dbReference>
<dbReference type="GO" id="GO:0006897">
    <property type="term" value="P:endocytosis"/>
    <property type="evidence" value="ECO:0007669"/>
    <property type="project" value="TreeGrafter"/>
</dbReference>
<feature type="compositionally biased region" description="Low complexity" evidence="3">
    <location>
        <begin position="573"/>
        <end position="586"/>
    </location>
</feature>
<evidence type="ECO:0000313" key="7">
    <source>
        <dbReference type="Proteomes" id="UP000031036"/>
    </source>
</evidence>
<dbReference type="SUPFAM" id="SSF47473">
    <property type="entry name" value="EF-hand"/>
    <property type="match status" value="1"/>
</dbReference>
<dbReference type="EMBL" id="JPKZ01002876">
    <property type="protein sequence ID" value="KHN74675.1"/>
    <property type="molecule type" value="Genomic_DNA"/>
</dbReference>
<feature type="region of interest" description="Disordered" evidence="3">
    <location>
        <begin position="557"/>
        <end position="617"/>
    </location>
</feature>
<evidence type="ECO:0000313" key="6">
    <source>
        <dbReference type="EMBL" id="KHN74675.1"/>
    </source>
</evidence>
<evidence type="ECO:0000259" key="4">
    <source>
        <dbReference type="PROSITE" id="PS50031"/>
    </source>
</evidence>
<dbReference type="InterPro" id="IPR002048">
    <property type="entry name" value="EF_hand_dom"/>
</dbReference>
<feature type="region of interest" description="Disordered" evidence="3">
    <location>
        <begin position="149"/>
        <end position="238"/>
    </location>
</feature>
<dbReference type="InterPro" id="IPR000261">
    <property type="entry name" value="EH_dom"/>
</dbReference>
<name>A0A0B2V0Q5_TOXCA</name>
<dbReference type="PROSITE" id="PS00018">
    <property type="entry name" value="EF_HAND_1"/>
    <property type="match status" value="1"/>
</dbReference>
<dbReference type="InterPro" id="IPR011992">
    <property type="entry name" value="EF-hand-dom_pair"/>
</dbReference>
<dbReference type="PROSITE" id="PS50031">
    <property type="entry name" value="EH"/>
    <property type="match status" value="1"/>
</dbReference>
<dbReference type="GO" id="GO:0016197">
    <property type="term" value="P:endosomal transport"/>
    <property type="evidence" value="ECO:0007669"/>
    <property type="project" value="TreeGrafter"/>
</dbReference>
<keyword evidence="2" id="KW-0175">Coiled coil</keyword>
<evidence type="ECO:0000256" key="1">
    <source>
        <dbReference type="ARBA" id="ARBA00022837"/>
    </source>
</evidence>
<feature type="domain" description="EH" evidence="4">
    <location>
        <begin position="282"/>
        <end position="345"/>
    </location>
</feature>
<keyword evidence="1" id="KW-0106">Calcium</keyword>
<evidence type="ECO:0000259" key="5">
    <source>
        <dbReference type="PROSITE" id="PS50222"/>
    </source>
</evidence>
<organism evidence="6 7">
    <name type="scientific">Toxocara canis</name>
    <name type="common">Canine roundworm</name>
    <dbReference type="NCBI Taxonomy" id="6265"/>
    <lineage>
        <taxon>Eukaryota</taxon>
        <taxon>Metazoa</taxon>
        <taxon>Ecdysozoa</taxon>
        <taxon>Nematoda</taxon>
        <taxon>Chromadorea</taxon>
        <taxon>Rhabditida</taxon>
        <taxon>Spirurina</taxon>
        <taxon>Ascaridomorpha</taxon>
        <taxon>Ascaridoidea</taxon>
        <taxon>Toxocaridae</taxon>
        <taxon>Toxocara</taxon>
    </lineage>
</organism>
<dbReference type="PROSITE" id="PS50222">
    <property type="entry name" value="EF_HAND_2"/>
    <property type="match status" value="1"/>
</dbReference>
<dbReference type="AlphaFoldDB" id="A0A0B2V0Q5"/>
<dbReference type="GO" id="GO:0005737">
    <property type="term" value="C:cytoplasm"/>
    <property type="evidence" value="ECO:0007669"/>
    <property type="project" value="TreeGrafter"/>
</dbReference>
<feature type="compositionally biased region" description="Pro residues" evidence="3">
    <location>
        <begin position="499"/>
        <end position="513"/>
    </location>
</feature>
<feature type="coiled-coil region" evidence="2">
    <location>
        <begin position="663"/>
        <end position="693"/>
    </location>
</feature>
<dbReference type="OrthoDB" id="10045710at2759"/>
<dbReference type="Proteomes" id="UP000031036">
    <property type="component" value="Unassembled WGS sequence"/>
</dbReference>
<feature type="compositionally biased region" description="Acidic residues" evidence="3">
    <location>
        <begin position="188"/>
        <end position="199"/>
    </location>
</feature>
<evidence type="ECO:0000256" key="2">
    <source>
        <dbReference type="SAM" id="Coils"/>
    </source>
</evidence>
<gene>
    <name evidence="6" type="primary">REPS1</name>
    <name evidence="6" type="ORF">Tcan_17690</name>
</gene>
<sequence length="713" mass="77435">MEIELKICRGQVMTEAVRQSQSLASVSTQVHSQWREDTDASALIAPPPSSRMRHGSLGVTVPSLYVPSAKGADSARLLKEQNVTVPTLRTIEKHTDYEIMNENKPKEQMDAAYGVVDSLGSLNDGNVFYSGSEASVASKTTTAEIKWRKLADSEEETSEEYDDGEDSEEGDDDKAGVSDTETRNLLEDGAEDEDDEPDSDGANTINAAHSNASSQIAQMQAESESKGKGDGPTGMDDDSLFEMSEQQKDYYCKCFVYLIKLTQGLVDLKGAVHGADEKVVDFFKKSNLGTDTLSRIWALSDVNEDGFLDLAEFSTAMHLIVLNIKGQIAIPERLPDSIRPPLTPPRNVNALSDGKWRVQSSSGISNSAQHNWRQFDFDESRGRISPLQTHHQQQYHSLSDDHLHLHIAKSKSGNTLLPRELVDCPKWVIYLWMEIAASNIQQETPEHLSDFSDVPPLLVDGRPTALKATQPVICSTQVPACPSLKAPFSSEALRLTLSPPAPKGPPPKPPPRPANKGHGRSASLDLNTLASAVTLGPSAGIYAGIATAQRSGTLPAHASLRFHPSPPTISESPGAAPLPALPQAAGVLTPPVSARPPFAAPIPPRRSTPVDAQTQTENACSRQHVATCLTQPELIQFNLDVERRIEELLADENLAMSGAVGTHVNWKERCAQLKKLNAELELERTKLAQIRLQLELRLNDPASTPSSIKPTAL</sequence>